<evidence type="ECO:0000313" key="1">
    <source>
        <dbReference type="EMBL" id="KAJ3121032.1"/>
    </source>
</evidence>
<protein>
    <submittedName>
        <fullName evidence="1">Uncharacterized protein</fullName>
    </submittedName>
</protein>
<dbReference type="EMBL" id="JADGJH010000915">
    <property type="protein sequence ID" value="KAJ3121032.1"/>
    <property type="molecule type" value="Genomic_DNA"/>
</dbReference>
<name>A0AAD5SZL0_9FUNG</name>
<comment type="caution">
    <text evidence="1">The sequence shown here is derived from an EMBL/GenBank/DDBJ whole genome shotgun (WGS) entry which is preliminary data.</text>
</comment>
<evidence type="ECO:0000313" key="2">
    <source>
        <dbReference type="Proteomes" id="UP001211907"/>
    </source>
</evidence>
<organism evidence="1 2">
    <name type="scientific">Physocladia obscura</name>
    <dbReference type="NCBI Taxonomy" id="109957"/>
    <lineage>
        <taxon>Eukaryota</taxon>
        <taxon>Fungi</taxon>
        <taxon>Fungi incertae sedis</taxon>
        <taxon>Chytridiomycota</taxon>
        <taxon>Chytridiomycota incertae sedis</taxon>
        <taxon>Chytridiomycetes</taxon>
        <taxon>Chytridiales</taxon>
        <taxon>Chytriomycetaceae</taxon>
        <taxon>Physocladia</taxon>
    </lineage>
</organism>
<keyword evidence="2" id="KW-1185">Reference proteome</keyword>
<gene>
    <name evidence="1" type="ORF">HK100_012552</name>
</gene>
<dbReference type="Proteomes" id="UP001211907">
    <property type="component" value="Unassembled WGS sequence"/>
</dbReference>
<proteinExistence type="predicted"/>
<accession>A0AAD5SZL0</accession>
<dbReference type="AlphaFoldDB" id="A0AAD5SZL0"/>
<sequence length="198" mass="21175">MPPYFFKTASESRSDPALSKINHRFTMRRKFTALFAREKIPGVIPSSAFEIIPEAEYSGVADLQKNNTRFVVVGKEQQIGGDGGNCEVDEDSGIDDSTSNNAAGNSGRLIGTRNAGAMMASTSSSSAVSGSASSLSLFLISNNKHVGLFGGWRNKSSSVTVSSWIDDQSIYDEAEVRSTLPCAHPTVKLANVLAKNDF</sequence>
<reference evidence="1" key="1">
    <citation type="submission" date="2020-05" db="EMBL/GenBank/DDBJ databases">
        <title>Phylogenomic resolution of chytrid fungi.</title>
        <authorList>
            <person name="Stajich J.E."/>
            <person name="Amses K."/>
            <person name="Simmons R."/>
            <person name="Seto K."/>
            <person name="Myers J."/>
            <person name="Bonds A."/>
            <person name="Quandt C.A."/>
            <person name="Barry K."/>
            <person name="Liu P."/>
            <person name="Grigoriev I."/>
            <person name="Longcore J.E."/>
            <person name="James T.Y."/>
        </authorList>
    </citation>
    <scope>NUCLEOTIDE SEQUENCE</scope>
    <source>
        <strain evidence="1">JEL0513</strain>
    </source>
</reference>